<keyword evidence="3" id="KW-0732">Signal</keyword>
<proteinExistence type="predicted"/>
<accession>A0ABQ9XE65</accession>
<dbReference type="SUPFAM" id="SSF51126">
    <property type="entry name" value="Pectin lyase-like"/>
    <property type="match status" value="1"/>
</dbReference>
<feature type="transmembrane region" description="Helical" evidence="2">
    <location>
        <begin position="945"/>
        <end position="974"/>
    </location>
</feature>
<name>A0ABQ9XE65_9EUKA</name>
<reference evidence="4 5" key="1">
    <citation type="journal article" date="2022" name="bioRxiv">
        <title>Genomics of Preaxostyla Flagellates Illuminates Evolutionary Transitions and the Path Towards Mitochondrial Loss.</title>
        <authorList>
            <person name="Novak L.V.F."/>
            <person name="Treitli S.C."/>
            <person name="Pyrih J."/>
            <person name="Halakuc P."/>
            <person name="Pipaliya S.V."/>
            <person name="Vacek V."/>
            <person name="Brzon O."/>
            <person name="Soukal P."/>
            <person name="Eme L."/>
            <person name="Dacks J.B."/>
            <person name="Karnkowska A."/>
            <person name="Elias M."/>
            <person name="Hampl V."/>
        </authorList>
    </citation>
    <scope>NUCLEOTIDE SEQUENCE [LARGE SCALE GENOMIC DNA]</scope>
    <source>
        <strain evidence="4">NAU3</strain>
        <tissue evidence="4">Gut</tissue>
    </source>
</reference>
<protein>
    <submittedName>
        <fullName evidence="4">Uncharacterized protein</fullName>
    </submittedName>
</protein>
<keyword evidence="2" id="KW-1133">Transmembrane helix</keyword>
<feature type="signal peptide" evidence="3">
    <location>
        <begin position="1"/>
        <end position="15"/>
    </location>
</feature>
<evidence type="ECO:0000256" key="1">
    <source>
        <dbReference type="SAM" id="MobiDB-lite"/>
    </source>
</evidence>
<evidence type="ECO:0000313" key="5">
    <source>
        <dbReference type="Proteomes" id="UP001281761"/>
    </source>
</evidence>
<keyword evidence="2" id="KW-0472">Membrane</keyword>
<dbReference type="EMBL" id="JARBJD010000140">
    <property type="protein sequence ID" value="KAK2950251.1"/>
    <property type="molecule type" value="Genomic_DNA"/>
</dbReference>
<organism evidence="4 5">
    <name type="scientific">Blattamonas nauphoetae</name>
    <dbReference type="NCBI Taxonomy" id="2049346"/>
    <lineage>
        <taxon>Eukaryota</taxon>
        <taxon>Metamonada</taxon>
        <taxon>Preaxostyla</taxon>
        <taxon>Oxymonadida</taxon>
        <taxon>Blattamonas</taxon>
    </lineage>
</organism>
<feature type="chain" id="PRO_5046970466" evidence="3">
    <location>
        <begin position="16"/>
        <end position="1028"/>
    </location>
</feature>
<gene>
    <name evidence="4" type="ORF">BLNAU_14835</name>
</gene>
<keyword evidence="5" id="KW-1185">Reference proteome</keyword>
<comment type="caution">
    <text evidence="4">The sequence shown here is derived from an EMBL/GenBank/DDBJ whole genome shotgun (WGS) entry which is preliminary data.</text>
</comment>
<keyword evidence="2" id="KW-0812">Transmembrane</keyword>
<evidence type="ECO:0000313" key="4">
    <source>
        <dbReference type="EMBL" id="KAK2950251.1"/>
    </source>
</evidence>
<evidence type="ECO:0000256" key="2">
    <source>
        <dbReference type="SAM" id="Phobius"/>
    </source>
</evidence>
<feature type="region of interest" description="Disordered" evidence="1">
    <location>
        <begin position="993"/>
        <end position="1028"/>
    </location>
</feature>
<sequence length="1028" mass="113752">MLFLISCVLTWCCVAFHIENEESNNKEIFVSATGTNVAGCGTETQPCLTLAYAFQLHLSAEGTITFKLGAGTFTESECSSSSRMFTISNQTAAQPTINSVQSSGALFSITQTTATFNSIQLFRTLSSGSSSVIECFSGSVLTLQSCVLSAASSFSPTKPFISCKDSTFTISTITASNQNLTATPLFSLLNSAGSITDCQFTNITSTIGNGSILQLSLDNKKATIDGCTFNKCTLNTGYGGACFISLKNKASFIMGGSGTSTFTSCKVNENADKSFGGCIYAYLDDSETSFSIQQTTFTKCAAHDGQFLFIDHPKLTKSLRANITSTAWETTTAMAGYSQRDYTHTIPLKPLVEERKDKDRVRLKTMGYDVEYCGSAAYPCKTMAFANSMTLSDGGVRSILLDTHATIFTSVKFSRTKTIIEGVDQTGTLWITTNQTSPQPYILCTDTNSSLHFKDHTLRFPNATDGKTFLKVQKSAAPVVLSSPVCVFDNIIFQFPLRLDTKPYYVVYSDVSAYVVSLTRCSCIDATFGSSIFMLENLEEQFEDPEQKKIPITYVAASLADCVFSDISLVNNASVFTVTTVDRQNETISAWDGANAIVTFKPDILVQINTTKFHRISVDGESMATLFDLTGHRLHITFFDGEFIDIEAKDSEHYHGILLYSDNSFVKFHRIKLTVSSIVTSFSSANGPRHMIYETCAWKGGIIAISSKWAWWPSYSEYQLNFTQLNAYGSPNPLVYIANSSMIVLESRFMQNGRLNKLPIAADAGGEDSVQFYFNTSRNFHCLNSTATFRSLAPLSDGYPPNDSLWLYDNNCSIQASHRVLKSTTEVLFHPKIKNVTVNKETKTHVRLNITGTHIIPCNLSVLIYHDAKALQEPKNYVEVKEYQQHNESFITFVLPRENVTKIPRAHNPYAIVKYGQTHKIGGVELQSNTSSIAIYNYDKGKKNYFLPILVAIISVAGIVMYVVMMILLIGSCVRRYKKYKRENYIPINDQSEDAYYSGEDPHKSASGSYSSGQDRYIEGKKKRSRPW</sequence>
<dbReference type="InterPro" id="IPR011050">
    <property type="entry name" value="Pectin_lyase_fold/virulence"/>
</dbReference>
<dbReference type="Proteomes" id="UP001281761">
    <property type="component" value="Unassembled WGS sequence"/>
</dbReference>
<evidence type="ECO:0000256" key="3">
    <source>
        <dbReference type="SAM" id="SignalP"/>
    </source>
</evidence>